<reference evidence="3 4" key="1">
    <citation type="journal article" date="2016" name="Virology">
        <title>The genomic content and context of auxiliary metabolic genes in marine cyanomyoviruses.</title>
        <authorList>
            <person name="Crummett L.T."/>
            <person name="Puxty R.J."/>
            <person name="Weihe C."/>
            <person name="Marston M.F."/>
            <person name="Martiny J.B."/>
        </authorList>
    </citation>
    <scope>NUCLEOTIDE SEQUENCE [LARGE SCALE GENOMIC DNA]</scope>
    <source>
        <strain evidence="1">0808SB25</strain>
        <strain evidence="2">0910TB04</strain>
    </source>
</reference>
<organism evidence="2 3">
    <name type="scientific">Synechococcus phage S-CAM3</name>
    <dbReference type="NCBI Taxonomy" id="1883366"/>
    <lineage>
        <taxon>Viruses</taxon>
        <taxon>Duplodnaviria</taxon>
        <taxon>Heunggongvirae</taxon>
        <taxon>Uroviricota</taxon>
        <taxon>Caudoviricetes</taxon>
        <taxon>Pantevenvirales</taxon>
        <taxon>Kyanoviridae</taxon>
        <taxon>Charybdisvirus</taxon>
        <taxon>Charybdisvirus scam3</taxon>
    </lineage>
</organism>
<dbReference type="EMBL" id="KU686198">
    <property type="protein sequence ID" value="AOV58752.1"/>
    <property type="molecule type" value="Genomic_DNA"/>
</dbReference>
<evidence type="ECO:0000313" key="4">
    <source>
        <dbReference type="Proteomes" id="UP000240920"/>
    </source>
</evidence>
<name>A0A1D8KJD8_9CAUD</name>
<evidence type="ECO:0000313" key="2">
    <source>
        <dbReference type="EMBL" id="AOV58752.1"/>
    </source>
</evidence>
<evidence type="ECO:0000313" key="3">
    <source>
        <dbReference type="Proteomes" id="UP000240804"/>
    </source>
</evidence>
<proteinExistence type="predicted"/>
<protein>
    <submittedName>
        <fullName evidence="2">Baseplate hub assembly catalyst</fullName>
    </submittedName>
</protein>
<dbReference type="Proteomes" id="UP000240804">
    <property type="component" value="Segment"/>
</dbReference>
<dbReference type="EMBL" id="KU686197">
    <property type="protein sequence ID" value="AOV58513.1"/>
    <property type="molecule type" value="Genomic_DNA"/>
</dbReference>
<gene>
    <name evidence="1" type="ORF">S250808_008</name>
    <name evidence="2" type="ORF">T040910_008</name>
</gene>
<accession>A0A1D8KJD8</accession>
<sequence>MQYHKYSLTEIENLIPWEREVYTSLLIQHIKEEKQKAEEAKSRR</sequence>
<dbReference type="Proteomes" id="UP000240920">
    <property type="component" value="Segment"/>
</dbReference>
<evidence type="ECO:0000313" key="1">
    <source>
        <dbReference type="EMBL" id="AOV58513.1"/>
    </source>
</evidence>